<dbReference type="EMBL" id="BMAU01021346">
    <property type="protein sequence ID" value="GFY17717.1"/>
    <property type="molecule type" value="Genomic_DNA"/>
</dbReference>
<feature type="compositionally biased region" description="Basic and acidic residues" evidence="1">
    <location>
        <begin position="108"/>
        <end position="118"/>
    </location>
</feature>
<keyword evidence="3" id="KW-1185">Reference proteome</keyword>
<evidence type="ECO:0000313" key="3">
    <source>
        <dbReference type="Proteomes" id="UP000887159"/>
    </source>
</evidence>
<evidence type="ECO:0000313" key="2">
    <source>
        <dbReference type="EMBL" id="GFY17717.1"/>
    </source>
</evidence>
<feature type="region of interest" description="Disordered" evidence="1">
    <location>
        <begin position="92"/>
        <end position="118"/>
    </location>
</feature>
<organism evidence="2 3">
    <name type="scientific">Trichonephila clavipes</name>
    <name type="common">Golden silk orbweaver</name>
    <name type="synonym">Nephila clavipes</name>
    <dbReference type="NCBI Taxonomy" id="2585209"/>
    <lineage>
        <taxon>Eukaryota</taxon>
        <taxon>Metazoa</taxon>
        <taxon>Ecdysozoa</taxon>
        <taxon>Arthropoda</taxon>
        <taxon>Chelicerata</taxon>
        <taxon>Arachnida</taxon>
        <taxon>Araneae</taxon>
        <taxon>Araneomorphae</taxon>
        <taxon>Entelegynae</taxon>
        <taxon>Araneoidea</taxon>
        <taxon>Nephilidae</taxon>
        <taxon>Trichonephila</taxon>
    </lineage>
</organism>
<evidence type="ECO:0000256" key="1">
    <source>
        <dbReference type="SAM" id="MobiDB-lite"/>
    </source>
</evidence>
<protein>
    <submittedName>
        <fullName evidence="2">Uncharacterized protein</fullName>
    </submittedName>
</protein>
<comment type="caution">
    <text evidence="2">The sequence shown here is derived from an EMBL/GenBank/DDBJ whole genome shotgun (WGS) entry which is preliminary data.</text>
</comment>
<reference evidence="2" key="1">
    <citation type="submission" date="2020-08" db="EMBL/GenBank/DDBJ databases">
        <title>Multicomponent nature underlies the extraordinary mechanical properties of spider dragline silk.</title>
        <authorList>
            <person name="Kono N."/>
            <person name="Nakamura H."/>
            <person name="Mori M."/>
            <person name="Yoshida Y."/>
            <person name="Ohtoshi R."/>
            <person name="Malay A.D."/>
            <person name="Moran D.A.P."/>
            <person name="Tomita M."/>
            <person name="Numata K."/>
            <person name="Arakawa K."/>
        </authorList>
    </citation>
    <scope>NUCLEOTIDE SEQUENCE</scope>
</reference>
<accession>A0A8X6SPT6</accession>
<sequence>MQNISNIDQSLDAVLNEQDFGETSGSSLIVAVLSNIFITGSESETKLVSPYFKNARFFMHKYQSLMMSISSGFHPMLTSLENEQMDLLAKEGCNASPPISSTLTYSEHQSRVKSEILK</sequence>
<dbReference type="AlphaFoldDB" id="A0A8X6SPT6"/>
<name>A0A8X6SPT6_TRICX</name>
<gene>
    <name evidence="2" type="ORF">TNCV_1074521</name>
</gene>
<dbReference type="Proteomes" id="UP000887159">
    <property type="component" value="Unassembled WGS sequence"/>
</dbReference>
<proteinExistence type="predicted"/>
<feature type="compositionally biased region" description="Polar residues" evidence="1">
    <location>
        <begin position="97"/>
        <end position="107"/>
    </location>
</feature>